<name>A0A2T4PWE1_9STAP</name>
<evidence type="ECO:0008006" key="3">
    <source>
        <dbReference type="Google" id="ProtNLM"/>
    </source>
</evidence>
<protein>
    <recommendedName>
        <fullName evidence="3">YxeA family protein</fullName>
    </recommendedName>
</protein>
<dbReference type="AlphaFoldDB" id="A0A2T4PWE1"/>
<dbReference type="OrthoDB" id="2325008at2"/>
<accession>A0A2T4PWE1</accession>
<evidence type="ECO:0000313" key="1">
    <source>
        <dbReference type="EMBL" id="PTI30819.1"/>
    </source>
</evidence>
<dbReference type="RefSeq" id="WP_016911619.1">
    <property type="nucleotide sequence ID" value="NZ_BMDF01000003.1"/>
</dbReference>
<dbReference type="PANTHER" id="PTHR36433:SF3">
    <property type="entry name" value="YXEA FAMILY PROTEIN"/>
    <property type="match status" value="1"/>
</dbReference>
<dbReference type="InterPro" id="IPR006542">
    <property type="entry name" value="DUF1093"/>
</dbReference>
<gene>
    <name evidence="1" type="ORF">BU072_02180</name>
</gene>
<sequence>MKKLISIILASVILICIASFVLKNSDEKLDLINPLVKREWSYAEVPHSKDAEHLSKQELVDIQDYKGIESYNANGQKNNYLLDFKGHSPSEKYVKIDHKGKWVYFIEYISQSEYEKMIKQ</sequence>
<proteinExistence type="predicted"/>
<dbReference type="Proteomes" id="UP000241209">
    <property type="component" value="Unassembled WGS sequence"/>
</dbReference>
<reference evidence="1 2" key="1">
    <citation type="journal article" date="2016" name="Front. Microbiol.">
        <title>Comprehensive Phylogenetic Analysis of Bovine Non-aureus Staphylococci Species Based on Whole-Genome Sequencing.</title>
        <authorList>
            <person name="Naushad S."/>
            <person name="Barkema H.W."/>
            <person name="Luby C."/>
            <person name="Condas L.A."/>
            <person name="Nobrega D.B."/>
            <person name="Carson D.A."/>
            <person name="De Buck J."/>
        </authorList>
    </citation>
    <scope>NUCLEOTIDE SEQUENCE [LARGE SCALE GENOMIC DNA]</scope>
    <source>
        <strain evidence="1 2">SNUC 2204</strain>
    </source>
</reference>
<dbReference type="STRING" id="1167632.GCA_000286335_00916"/>
<organism evidence="1 2">
    <name type="scientific">Mammaliicoccus vitulinus</name>
    <dbReference type="NCBI Taxonomy" id="71237"/>
    <lineage>
        <taxon>Bacteria</taxon>
        <taxon>Bacillati</taxon>
        <taxon>Bacillota</taxon>
        <taxon>Bacilli</taxon>
        <taxon>Bacillales</taxon>
        <taxon>Staphylococcaceae</taxon>
        <taxon>Mammaliicoccus</taxon>
    </lineage>
</organism>
<evidence type="ECO:0000313" key="2">
    <source>
        <dbReference type="Proteomes" id="UP000241209"/>
    </source>
</evidence>
<dbReference type="PANTHER" id="PTHR36433">
    <property type="entry name" value="HYPOTHETICAL CYTOSOLIC PROTEIN"/>
    <property type="match status" value="1"/>
</dbReference>
<dbReference type="EMBL" id="PZFK01000003">
    <property type="protein sequence ID" value="PTI30819.1"/>
    <property type="molecule type" value="Genomic_DNA"/>
</dbReference>
<dbReference type="NCBIfam" id="TIGR01655">
    <property type="entry name" value="yxeA_fam"/>
    <property type="match status" value="1"/>
</dbReference>
<comment type="caution">
    <text evidence="1">The sequence shown here is derived from an EMBL/GenBank/DDBJ whole genome shotgun (WGS) entry which is preliminary data.</text>
</comment>
<dbReference type="GeneID" id="64115792"/>